<accession>A0A0F9JFM9</accession>
<name>A0A0F9JFM9_9ZZZZ</name>
<organism evidence="1">
    <name type="scientific">marine sediment metagenome</name>
    <dbReference type="NCBI Taxonomy" id="412755"/>
    <lineage>
        <taxon>unclassified sequences</taxon>
        <taxon>metagenomes</taxon>
        <taxon>ecological metagenomes</taxon>
    </lineage>
</organism>
<sequence>MKITKHFTTIEGYMKSFERKYKLERYRQNEDSQLPVVCFGMYSKSGMHYMMNHQGLLIIIWCGSDGLNLCQPNYQFFVRWCIENKHRVFHLAYSKWLVADLKGVGIEHISKRIFPMEFDRNVFAVVPLGKKIYHYTAGKSRDDFYGKPLAKKIQDEIPAFQMLWGTRNGVPHREVWKLYADCFCGVRFTSHDNMAMSVIEMSLMGRYSIFNGNVPGALPYETKRDVIDYLKVEWMKEEPDKELSEETWEFIYDDRKWLDTKFYE</sequence>
<reference evidence="1" key="1">
    <citation type="journal article" date="2015" name="Nature">
        <title>Complex archaea that bridge the gap between prokaryotes and eukaryotes.</title>
        <authorList>
            <person name="Spang A."/>
            <person name="Saw J.H."/>
            <person name="Jorgensen S.L."/>
            <person name="Zaremba-Niedzwiedzka K."/>
            <person name="Martijn J."/>
            <person name="Lind A.E."/>
            <person name="van Eijk R."/>
            <person name="Schleper C."/>
            <person name="Guy L."/>
            <person name="Ettema T.J."/>
        </authorList>
    </citation>
    <scope>NUCLEOTIDE SEQUENCE</scope>
</reference>
<protein>
    <recommendedName>
        <fullName evidence="2">Glycosyl transferase family 1 domain-containing protein</fullName>
    </recommendedName>
</protein>
<dbReference type="EMBL" id="LAZR01010132">
    <property type="protein sequence ID" value="KKM68644.1"/>
    <property type="molecule type" value="Genomic_DNA"/>
</dbReference>
<gene>
    <name evidence="1" type="ORF">LCGC14_1458800</name>
</gene>
<evidence type="ECO:0008006" key="2">
    <source>
        <dbReference type="Google" id="ProtNLM"/>
    </source>
</evidence>
<dbReference type="AlphaFoldDB" id="A0A0F9JFM9"/>
<comment type="caution">
    <text evidence="1">The sequence shown here is derived from an EMBL/GenBank/DDBJ whole genome shotgun (WGS) entry which is preliminary data.</text>
</comment>
<evidence type="ECO:0000313" key="1">
    <source>
        <dbReference type="EMBL" id="KKM68644.1"/>
    </source>
</evidence>
<proteinExistence type="predicted"/>